<evidence type="ECO:0000256" key="10">
    <source>
        <dbReference type="ARBA" id="ARBA00022840"/>
    </source>
</evidence>
<dbReference type="FunFam" id="3.30.565.10:FF:000023">
    <property type="entry name" value="PAS domain-containing sensor histidine kinase"/>
    <property type="match status" value="1"/>
</dbReference>
<keyword evidence="6" id="KW-0597">Phosphoprotein</keyword>
<evidence type="ECO:0000256" key="9">
    <source>
        <dbReference type="ARBA" id="ARBA00022777"/>
    </source>
</evidence>
<dbReference type="EMBL" id="NGKA01000001">
    <property type="protein sequence ID" value="RSU15651.1"/>
    <property type="molecule type" value="Genomic_DNA"/>
</dbReference>
<dbReference type="InterPro" id="IPR050351">
    <property type="entry name" value="BphY/WalK/GraS-like"/>
</dbReference>
<evidence type="ECO:0000256" key="1">
    <source>
        <dbReference type="ARBA" id="ARBA00000085"/>
    </source>
</evidence>
<dbReference type="AlphaFoldDB" id="A0A430B5R6"/>
<sequence>MTRSKRKQMKLFFIFVLLCFAAVFLIQHFFTQQGIAQQTEMLFKETDWLIRSYHLTEKENWTDDTFLKMSSTIDDTQRLVLLDPTGVILYDSDKNKNSEKVLSQTPEIEALLKDNHEKASFLDKGSALGSDVLHTGKQIREDYELVGIISLSDKYYGIEGSLNRLKWGLIVGTVFLFGTVYYLQFYLESRSRRPLKYALPVIQEFLRHPENRQKIEIQSQEWSNLYDSLNQLMKSTNKLYFQQLFSEEKLAFILENLTIGVVIFQTKDQSRNLNQVAKDLIRESDGLEEELNHLLKKAEKTKHEAQKEVYFSFPFERYLNIVVKPLYFSEGENTELVAILYDITDIRKIEQLHSDFIRNLSHELKTPTTSILGFTETLLDGALEDSEVSGKFVEIIDKEARRLSRLIQNILLIMRTEQEFDVDSIIWMPAGKVIQEEVEHYMPQILSKELSVTQEISDEADVMPIPREHFQPIIKNLLENAVNYTEVGGNVTLKLQISNKHLVLKVIDNGVGIPLEEQKRIFEKFYRVSKSRQRNTGGSGLGLAIVANYVKLMQGTIELESEVGKGTVFTVSIPQMF</sequence>
<keyword evidence="11" id="KW-0902">Two-component regulatory system</keyword>
<dbReference type="FunFam" id="1.10.287.130:FF:000001">
    <property type="entry name" value="Two-component sensor histidine kinase"/>
    <property type="match status" value="1"/>
</dbReference>
<keyword evidence="16" id="KW-1185">Reference proteome</keyword>
<comment type="subcellular location">
    <subcellularLocation>
        <location evidence="2">Cell membrane</location>
    </subcellularLocation>
    <subcellularLocation>
        <location evidence="3">Membrane raft</location>
        <topology evidence="3">Multi-pass membrane protein</topology>
    </subcellularLocation>
</comment>
<keyword evidence="12" id="KW-0472">Membrane</keyword>
<evidence type="ECO:0000256" key="6">
    <source>
        <dbReference type="ARBA" id="ARBA00022553"/>
    </source>
</evidence>
<dbReference type="PANTHER" id="PTHR45453:SF1">
    <property type="entry name" value="PHOSPHATE REGULON SENSOR PROTEIN PHOR"/>
    <property type="match status" value="1"/>
</dbReference>
<evidence type="ECO:0000256" key="2">
    <source>
        <dbReference type="ARBA" id="ARBA00004236"/>
    </source>
</evidence>
<organism evidence="15 16">
    <name type="scientific">Vagococcus elongatus</name>
    <dbReference type="NCBI Taxonomy" id="180344"/>
    <lineage>
        <taxon>Bacteria</taxon>
        <taxon>Bacillati</taxon>
        <taxon>Bacillota</taxon>
        <taxon>Bacilli</taxon>
        <taxon>Lactobacillales</taxon>
        <taxon>Enterococcaceae</taxon>
        <taxon>Vagococcus</taxon>
    </lineage>
</organism>
<dbReference type="OrthoDB" id="9813151at2"/>
<dbReference type="CDD" id="cd00082">
    <property type="entry name" value="HisKA"/>
    <property type="match status" value="1"/>
</dbReference>
<comment type="caution">
    <text evidence="15">The sequence shown here is derived from an EMBL/GenBank/DDBJ whole genome shotgun (WGS) entry which is preliminary data.</text>
</comment>
<protein>
    <recommendedName>
        <fullName evidence="4">histidine kinase</fullName>
        <ecNumber evidence="4">2.7.13.3</ecNumber>
    </recommendedName>
</protein>
<dbReference type="InterPro" id="IPR036890">
    <property type="entry name" value="HATPase_C_sf"/>
</dbReference>
<dbReference type="InterPro" id="IPR003594">
    <property type="entry name" value="HATPase_dom"/>
</dbReference>
<reference evidence="15 16" key="1">
    <citation type="submission" date="2017-05" db="EMBL/GenBank/DDBJ databases">
        <title>Vagococcus spp. assemblies.</title>
        <authorList>
            <person name="Gulvik C.A."/>
        </authorList>
    </citation>
    <scope>NUCLEOTIDE SEQUENCE [LARGE SCALE GENOMIC DNA]</scope>
    <source>
        <strain evidence="15 16">CCUG 51432</strain>
    </source>
</reference>
<keyword evidence="13" id="KW-0175">Coiled coil</keyword>
<dbReference type="InterPro" id="IPR036097">
    <property type="entry name" value="HisK_dim/P_sf"/>
</dbReference>
<evidence type="ECO:0000256" key="12">
    <source>
        <dbReference type="ARBA" id="ARBA00023136"/>
    </source>
</evidence>
<dbReference type="SMART" id="SM00387">
    <property type="entry name" value="HATPase_c"/>
    <property type="match status" value="1"/>
</dbReference>
<dbReference type="PRINTS" id="PR00344">
    <property type="entry name" value="BCTRLSENSOR"/>
</dbReference>
<evidence type="ECO:0000259" key="14">
    <source>
        <dbReference type="PROSITE" id="PS50109"/>
    </source>
</evidence>
<evidence type="ECO:0000313" key="16">
    <source>
        <dbReference type="Proteomes" id="UP000287605"/>
    </source>
</evidence>
<dbReference type="PANTHER" id="PTHR45453">
    <property type="entry name" value="PHOSPHATE REGULON SENSOR PROTEIN PHOR"/>
    <property type="match status" value="1"/>
</dbReference>
<dbReference type="Pfam" id="PF02518">
    <property type="entry name" value="HATPase_c"/>
    <property type="match status" value="1"/>
</dbReference>
<dbReference type="EC" id="2.7.13.3" evidence="4"/>
<dbReference type="InterPro" id="IPR005467">
    <property type="entry name" value="His_kinase_dom"/>
</dbReference>
<evidence type="ECO:0000256" key="13">
    <source>
        <dbReference type="SAM" id="Coils"/>
    </source>
</evidence>
<feature type="domain" description="Histidine kinase" evidence="14">
    <location>
        <begin position="359"/>
        <end position="577"/>
    </location>
</feature>
<dbReference type="Gene3D" id="1.10.287.130">
    <property type="match status" value="1"/>
</dbReference>
<evidence type="ECO:0000256" key="8">
    <source>
        <dbReference type="ARBA" id="ARBA00022741"/>
    </source>
</evidence>
<keyword evidence="7" id="KW-0808">Transferase</keyword>
<accession>A0A430B5R6</accession>
<feature type="coiled-coil region" evidence="13">
    <location>
        <begin position="270"/>
        <end position="308"/>
    </location>
</feature>
<dbReference type="GO" id="GO:0004721">
    <property type="term" value="F:phosphoprotein phosphatase activity"/>
    <property type="evidence" value="ECO:0007669"/>
    <property type="project" value="TreeGrafter"/>
</dbReference>
<dbReference type="Pfam" id="PF00512">
    <property type="entry name" value="HisKA"/>
    <property type="match status" value="1"/>
</dbReference>
<dbReference type="CDD" id="cd00075">
    <property type="entry name" value="HATPase"/>
    <property type="match status" value="1"/>
</dbReference>
<gene>
    <name evidence="15" type="ORF">CBF29_00830</name>
</gene>
<dbReference type="RefSeq" id="WP_126806271.1">
    <property type="nucleotide sequence ID" value="NZ_NGKA01000001.1"/>
</dbReference>
<dbReference type="GO" id="GO:0000155">
    <property type="term" value="F:phosphorelay sensor kinase activity"/>
    <property type="evidence" value="ECO:0007669"/>
    <property type="project" value="InterPro"/>
</dbReference>
<keyword evidence="8" id="KW-0547">Nucleotide-binding</keyword>
<dbReference type="Proteomes" id="UP000287605">
    <property type="component" value="Unassembled WGS sequence"/>
</dbReference>
<keyword evidence="10" id="KW-0067">ATP-binding</keyword>
<dbReference type="SUPFAM" id="SSF55874">
    <property type="entry name" value="ATPase domain of HSP90 chaperone/DNA topoisomerase II/histidine kinase"/>
    <property type="match status" value="1"/>
</dbReference>
<keyword evidence="5" id="KW-1003">Cell membrane</keyword>
<dbReference type="SMART" id="SM00388">
    <property type="entry name" value="HisKA"/>
    <property type="match status" value="1"/>
</dbReference>
<evidence type="ECO:0000256" key="11">
    <source>
        <dbReference type="ARBA" id="ARBA00023012"/>
    </source>
</evidence>
<evidence type="ECO:0000256" key="4">
    <source>
        <dbReference type="ARBA" id="ARBA00012438"/>
    </source>
</evidence>
<dbReference type="PROSITE" id="PS50109">
    <property type="entry name" value="HIS_KIN"/>
    <property type="match status" value="1"/>
</dbReference>
<name>A0A430B5R6_9ENTE</name>
<dbReference type="InterPro" id="IPR003661">
    <property type="entry name" value="HisK_dim/P_dom"/>
</dbReference>
<evidence type="ECO:0000256" key="3">
    <source>
        <dbReference type="ARBA" id="ARBA00004314"/>
    </source>
</evidence>
<dbReference type="InterPro" id="IPR004358">
    <property type="entry name" value="Sig_transdc_His_kin-like_C"/>
</dbReference>
<keyword evidence="9" id="KW-0418">Kinase</keyword>
<evidence type="ECO:0000256" key="7">
    <source>
        <dbReference type="ARBA" id="ARBA00022679"/>
    </source>
</evidence>
<dbReference type="GO" id="GO:0005524">
    <property type="term" value="F:ATP binding"/>
    <property type="evidence" value="ECO:0007669"/>
    <property type="project" value="UniProtKB-KW"/>
</dbReference>
<comment type="catalytic activity">
    <reaction evidence="1">
        <text>ATP + protein L-histidine = ADP + protein N-phospho-L-histidine.</text>
        <dbReference type="EC" id="2.7.13.3"/>
    </reaction>
</comment>
<evidence type="ECO:0000256" key="5">
    <source>
        <dbReference type="ARBA" id="ARBA00022475"/>
    </source>
</evidence>
<dbReference type="GO" id="GO:0005886">
    <property type="term" value="C:plasma membrane"/>
    <property type="evidence" value="ECO:0007669"/>
    <property type="project" value="UniProtKB-SubCell"/>
</dbReference>
<dbReference type="SUPFAM" id="SSF47384">
    <property type="entry name" value="Homodimeric domain of signal transducing histidine kinase"/>
    <property type="match status" value="1"/>
</dbReference>
<dbReference type="GO" id="GO:0016036">
    <property type="term" value="P:cellular response to phosphate starvation"/>
    <property type="evidence" value="ECO:0007669"/>
    <property type="project" value="TreeGrafter"/>
</dbReference>
<dbReference type="GO" id="GO:0045121">
    <property type="term" value="C:membrane raft"/>
    <property type="evidence" value="ECO:0007669"/>
    <property type="project" value="UniProtKB-SubCell"/>
</dbReference>
<dbReference type="Gene3D" id="3.30.565.10">
    <property type="entry name" value="Histidine kinase-like ATPase, C-terminal domain"/>
    <property type="match status" value="1"/>
</dbReference>
<proteinExistence type="predicted"/>
<evidence type="ECO:0000313" key="15">
    <source>
        <dbReference type="EMBL" id="RSU15651.1"/>
    </source>
</evidence>